<evidence type="ECO:0000256" key="1">
    <source>
        <dbReference type="SAM" id="MobiDB-lite"/>
    </source>
</evidence>
<feature type="compositionally biased region" description="Acidic residues" evidence="1">
    <location>
        <begin position="17"/>
        <end position="29"/>
    </location>
</feature>
<feature type="compositionally biased region" description="Basic and acidic residues" evidence="1">
    <location>
        <begin position="1"/>
        <end position="16"/>
    </location>
</feature>
<dbReference type="Proteomes" id="UP000813463">
    <property type="component" value="Chromosome 4"/>
</dbReference>
<dbReference type="GeneID" id="130472322"/>
<evidence type="ECO:0000313" key="3">
    <source>
        <dbReference type="RefSeq" id="XP_056698938.1"/>
    </source>
</evidence>
<reference evidence="3" key="2">
    <citation type="submission" date="2025-08" db="UniProtKB">
        <authorList>
            <consortium name="RefSeq"/>
        </authorList>
    </citation>
    <scope>IDENTIFICATION</scope>
    <source>
        <tissue evidence="3">Leaf</tissue>
    </source>
</reference>
<accession>A0ABM3RTI6</accession>
<name>A0ABM3RTI6_SPIOL</name>
<dbReference type="RefSeq" id="XP_056698938.1">
    <property type="nucleotide sequence ID" value="XM_056842960.1"/>
</dbReference>
<keyword evidence="2" id="KW-1185">Reference proteome</keyword>
<evidence type="ECO:0000313" key="2">
    <source>
        <dbReference type="Proteomes" id="UP000813463"/>
    </source>
</evidence>
<reference evidence="2" key="1">
    <citation type="journal article" date="2021" name="Nat. Commun.">
        <title>Genomic analyses provide insights into spinach domestication and the genetic basis of agronomic traits.</title>
        <authorList>
            <person name="Cai X."/>
            <person name="Sun X."/>
            <person name="Xu C."/>
            <person name="Sun H."/>
            <person name="Wang X."/>
            <person name="Ge C."/>
            <person name="Zhang Z."/>
            <person name="Wang Q."/>
            <person name="Fei Z."/>
            <person name="Jiao C."/>
            <person name="Wang Q."/>
        </authorList>
    </citation>
    <scope>NUCLEOTIDE SEQUENCE [LARGE SCALE GENOMIC DNA]</scope>
    <source>
        <strain evidence="2">cv. Varoflay</strain>
    </source>
</reference>
<sequence>MDEVSEEKGGKVAQDKADEDDHDTAEEEVVGVVVGPTDSAVEEKEDGRESEKVGIGIGRKTTSLLVVEEGEADCGEDNVNPLPSAATLEVGGGLIQWKFNICFLMVKLH</sequence>
<feature type="region of interest" description="Disordered" evidence="1">
    <location>
        <begin position="1"/>
        <end position="54"/>
    </location>
</feature>
<organism evidence="2 3">
    <name type="scientific">Spinacia oleracea</name>
    <name type="common">Spinach</name>
    <dbReference type="NCBI Taxonomy" id="3562"/>
    <lineage>
        <taxon>Eukaryota</taxon>
        <taxon>Viridiplantae</taxon>
        <taxon>Streptophyta</taxon>
        <taxon>Embryophyta</taxon>
        <taxon>Tracheophyta</taxon>
        <taxon>Spermatophyta</taxon>
        <taxon>Magnoliopsida</taxon>
        <taxon>eudicotyledons</taxon>
        <taxon>Gunneridae</taxon>
        <taxon>Pentapetalae</taxon>
        <taxon>Caryophyllales</taxon>
        <taxon>Chenopodiaceae</taxon>
        <taxon>Chenopodioideae</taxon>
        <taxon>Anserineae</taxon>
        <taxon>Spinacia</taxon>
    </lineage>
</organism>
<gene>
    <name evidence="3" type="primary">LOC130472322</name>
</gene>
<proteinExistence type="predicted"/>
<feature type="compositionally biased region" description="Basic and acidic residues" evidence="1">
    <location>
        <begin position="41"/>
        <end position="52"/>
    </location>
</feature>
<protein>
    <submittedName>
        <fullName evidence="3">Uncharacterized protein</fullName>
    </submittedName>
</protein>